<comment type="caution">
    <text evidence="1">The sequence shown here is derived from an EMBL/GenBank/DDBJ whole genome shotgun (WGS) entry which is preliminary data.</text>
</comment>
<evidence type="ECO:0000313" key="1">
    <source>
        <dbReference type="EMBL" id="GFA58766.1"/>
    </source>
</evidence>
<gene>
    <name evidence="1" type="ORF">Tci_630738</name>
</gene>
<organism evidence="1">
    <name type="scientific">Tanacetum cinerariifolium</name>
    <name type="common">Dalmatian daisy</name>
    <name type="synonym">Chrysanthemum cinerariifolium</name>
    <dbReference type="NCBI Taxonomy" id="118510"/>
    <lineage>
        <taxon>Eukaryota</taxon>
        <taxon>Viridiplantae</taxon>
        <taxon>Streptophyta</taxon>
        <taxon>Embryophyta</taxon>
        <taxon>Tracheophyta</taxon>
        <taxon>Spermatophyta</taxon>
        <taxon>Magnoliopsida</taxon>
        <taxon>eudicotyledons</taxon>
        <taxon>Gunneridae</taxon>
        <taxon>Pentapetalae</taxon>
        <taxon>asterids</taxon>
        <taxon>campanulids</taxon>
        <taxon>Asterales</taxon>
        <taxon>Asteraceae</taxon>
        <taxon>Asteroideae</taxon>
        <taxon>Anthemideae</taxon>
        <taxon>Anthemidinae</taxon>
        <taxon>Tanacetum</taxon>
    </lineage>
</organism>
<dbReference type="AlphaFoldDB" id="A0A699JUB6"/>
<name>A0A699JUB6_TANCI</name>
<accession>A0A699JUB6</accession>
<reference evidence="1" key="1">
    <citation type="journal article" date="2019" name="Sci. Rep.">
        <title>Draft genome of Tanacetum cinerariifolium, the natural source of mosquito coil.</title>
        <authorList>
            <person name="Yamashiro T."/>
            <person name="Shiraishi A."/>
            <person name="Satake H."/>
            <person name="Nakayama K."/>
        </authorList>
    </citation>
    <scope>NUCLEOTIDE SEQUENCE</scope>
</reference>
<sequence>MNTFFNESGEYKKTFIGSGVGMGSMQVLHGFEFEVKPLGDHTFEVKPQENVDQRAGHSILLLEGSLSGDYDVKKNGKCSCIYAVGSQEYQMVCTRPDIASIDVGMLDGFDRGLQTYVQVFVNFDYAMGRSITRYGFMILGCAGSLKANLQHMEALSTTKGGYITFTEAWKKKIWLKRLLEELGVKLNRVLRML</sequence>
<protein>
    <submittedName>
        <fullName evidence="1">Zinc finger, CCHC-type</fullName>
    </submittedName>
</protein>
<proteinExistence type="predicted"/>
<dbReference type="EMBL" id="BKCJ010450553">
    <property type="protein sequence ID" value="GFA58766.1"/>
    <property type="molecule type" value="Genomic_DNA"/>
</dbReference>